<protein>
    <submittedName>
        <fullName evidence="2">Asp23/Gls24 family envelope stress response protein</fullName>
    </submittedName>
</protein>
<accession>A0AAE5X9M5</accession>
<keyword evidence="3" id="KW-1185">Reference proteome</keyword>
<dbReference type="PANTHER" id="PTHR34297:SF2">
    <property type="entry name" value="ASP23_GLS24 FAMILY ENVELOPE STRESS RESPONSE PROTEIN"/>
    <property type="match status" value="1"/>
</dbReference>
<comment type="similarity">
    <text evidence="1">Belongs to the asp23 family.</text>
</comment>
<sequence length="105" mass="11780">MGNITVSDNVISEIAYRSICSVYGVEPDDKEFKKVRKNISVERTPEDNVILNIKLEVPYGENIVEFSKKVMKAISENVTQMTEKVVEAVNVIVVGVSEREFNKAS</sequence>
<reference evidence="2 3" key="1">
    <citation type="submission" date="2018-01" db="EMBL/GenBank/DDBJ databases">
        <title>The whole genome sequencing and assembly of Fervidobacterium changbaicum CBS-1 strain.</title>
        <authorList>
            <person name="Kim J.-Y."/>
            <person name="Park M.-K."/>
            <person name="Yi H."/>
            <person name="Bahn Y.-S."/>
            <person name="Kim J.F."/>
            <person name="Lee D.-W."/>
        </authorList>
    </citation>
    <scope>NUCLEOTIDE SEQUENCE [LARGE SCALE GENOMIC DNA]</scope>
    <source>
        <strain evidence="2 3">CBS-1</strain>
    </source>
</reference>
<gene>
    <name evidence="2" type="ORF">CBS1_01095</name>
</gene>
<evidence type="ECO:0000313" key="2">
    <source>
        <dbReference type="EMBL" id="QAV32475.1"/>
    </source>
</evidence>
<proteinExistence type="inferred from homology"/>
<dbReference type="RefSeq" id="WP_033191306.1">
    <property type="nucleotide sequence ID" value="NZ_CP026721.1"/>
</dbReference>
<name>A0AAE5X9M5_9BACT</name>
<evidence type="ECO:0000256" key="1">
    <source>
        <dbReference type="ARBA" id="ARBA00005721"/>
    </source>
</evidence>
<dbReference type="Pfam" id="PF03780">
    <property type="entry name" value="Asp23"/>
    <property type="match status" value="1"/>
</dbReference>
<organism evidence="2 3">
    <name type="scientific">Fervidobacterium changbaicum</name>
    <dbReference type="NCBI Taxonomy" id="310769"/>
    <lineage>
        <taxon>Bacteria</taxon>
        <taxon>Thermotogati</taxon>
        <taxon>Thermotogota</taxon>
        <taxon>Thermotogae</taxon>
        <taxon>Thermotogales</taxon>
        <taxon>Fervidobacteriaceae</taxon>
        <taxon>Fervidobacterium</taxon>
    </lineage>
</organism>
<dbReference type="InterPro" id="IPR005531">
    <property type="entry name" value="Asp23"/>
</dbReference>
<dbReference type="AlphaFoldDB" id="A0AAE5X9M5"/>
<dbReference type="Proteomes" id="UP000288947">
    <property type="component" value="Chromosome"/>
</dbReference>
<dbReference type="PANTHER" id="PTHR34297">
    <property type="entry name" value="HYPOTHETICAL CYTOSOLIC PROTEIN-RELATED"/>
    <property type="match status" value="1"/>
</dbReference>
<dbReference type="EMBL" id="CP026721">
    <property type="protein sequence ID" value="QAV32475.1"/>
    <property type="molecule type" value="Genomic_DNA"/>
</dbReference>
<evidence type="ECO:0000313" key="3">
    <source>
        <dbReference type="Proteomes" id="UP000288947"/>
    </source>
</evidence>